<name>A0A0V0ZXQ6_9BILA</name>
<dbReference type="EMBL" id="JYDQ01000063">
    <property type="protein sequence ID" value="KRY17295.1"/>
    <property type="molecule type" value="Genomic_DNA"/>
</dbReference>
<dbReference type="InterPro" id="IPR036397">
    <property type="entry name" value="RNaseH_sf"/>
</dbReference>
<dbReference type="PANTHER" id="PTHR47331:SF1">
    <property type="entry name" value="GAG-LIKE PROTEIN"/>
    <property type="match status" value="1"/>
</dbReference>
<dbReference type="AlphaFoldDB" id="A0A0V0ZXQ6"/>
<comment type="caution">
    <text evidence="2">The sequence shown here is derived from an EMBL/GenBank/DDBJ whole genome shotgun (WGS) entry which is preliminary data.</text>
</comment>
<organism evidence="2 3">
    <name type="scientific">Trichinella patagoniensis</name>
    <dbReference type="NCBI Taxonomy" id="990121"/>
    <lineage>
        <taxon>Eukaryota</taxon>
        <taxon>Metazoa</taxon>
        <taxon>Ecdysozoa</taxon>
        <taxon>Nematoda</taxon>
        <taxon>Enoplea</taxon>
        <taxon>Dorylaimia</taxon>
        <taxon>Trichinellida</taxon>
        <taxon>Trichinellidae</taxon>
        <taxon>Trichinella</taxon>
    </lineage>
</organism>
<dbReference type="InterPro" id="IPR012337">
    <property type="entry name" value="RNaseH-like_sf"/>
</dbReference>
<proteinExistence type="predicted"/>
<protein>
    <recommendedName>
        <fullName evidence="1">Integrase catalytic domain-containing protein</fullName>
    </recommendedName>
</protein>
<sequence>MTAQSFLAAFRRFTARRGKPSVIQPDNFRTFKLADKYIRELFRGNEGQTIASALAEETIEWRFSCERAPWYGGYWERLVRSVKTALRKVLAKALVTREEVVTILCEIEARINARPITTISYDSSDLEPLTFLTGRTLTELPDMTEKRLVEKEPTSTTVTLRRRWYYQRKILCYDGPSWNDARLYHGDITEFLELEYRRSTVGGSRGRVRELDLEA</sequence>
<accession>A0A0V0ZXQ6</accession>
<gene>
    <name evidence="2" type="ORF">T12_14893</name>
</gene>
<dbReference type="GO" id="GO:0003676">
    <property type="term" value="F:nucleic acid binding"/>
    <property type="evidence" value="ECO:0007669"/>
    <property type="project" value="InterPro"/>
</dbReference>
<dbReference type="STRING" id="990121.A0A0V0ZXQ6"/>
<dbReference type="GO" id="GO:0015074">
    <property type="term" value="P:DNA integration"/>
    <property type="evidence" value="ECO:0007669"/>
    <property type="project" value="InterPro"/>
</dbReference>
<dbReference type="SUPFAM" id="SSF53098">
    <property type="entry name" value="Ribonuclease H-like"/>
    <property type="match status" value="1"/>
</dbReference>
<dbReference type="Gene3D" id="3.30.420.10">
    <property type="entry name" value="Ribonuclease H-like superfamily/Ribonuclease H"/>
    <property type="match status" value="1"/>
</dbReference>
<evidence type="ECO:0000259" key="1">
    <source>
        <dbReference type="PROSITE" id="PS50994"/>
    </source>
</evidence>
<evidence type="ECO:0000313" key="3">
    <source>
        <dbReference type="Proteomes" id="UP000054783"/>
    </source>
</evidence>
<evidence type="ECO:0000313" key="2">
    <source>
        <dbReference type="EMBL" id="KRY17295.1"/>
    </source>
</evidence>
<dbReference type="PROSITE" id="PS50994">
    <property type="entry name" value="INTEGRASE"/>
    <property type="match status" value="1"/>
</dbReference>
<feature type="domain" description="Integrase catalytic" evidence="1">
    <location>
        <begin position="1"/>
        <end position="136"/>
    </location>
</feature>
<dbReference type="Proteomes" id="UP000054783">
    <property type="component" value="Unassembled WGS sequence"/>
</dbReference>
<dbReference type="InterPro" id="IPR001584">
    <property type="entry name" value="Integrase_cat-core"/>
</dbReference>
<reference evidence="2 3" key="1">
    <citation type="submission" date="2015-01" db="EMBL/GenBank/DDBJ databases">
        <title>Evolution of Trichinella species and genotypes.</title>
        <authorList>
            <person name="Korhonen P.K."/>
            <person name="Edoardo P."/>
            <person name="Giuseppe L.R."/>
            <person name="Gasser R.B."/>
        </authorList>
    </citation>
    <scope>NUCLEOTIDE SEQUENCE [LARGE SCALE GENOMIC DNA]</scope>
    <source>
        <strain evidence="2">ISS2496</strain>
    </source>
</reference>
<dbReference type="PANTHER" id="PTHR47331">
    <property type="entry name" value="PHD-TYPE DOMAIN-CONTAINING PROTEIN"/>
    <property type="match status" value="1"/>
</dbReference>
<keyword evidence="3" id="KW-1185">Reference proteome</keyword>